<keyword evidence="2" id="KW-1185">Reference proteome</keyword>
<organism evidence="1 2">
    <name type="scientific">Neobacillus pocheonensis</name>
    <dbReference type="NCBI Taxonomy" id="363869"/>
    <lineage>
        <taxon>Bacteria</taxon>
        <taxon>Bacillati</taxon>
        <taxon>Bacillota</taxon>
        <taxon>Bacilli</taxon>
        <taxon>Bacillales</taxon>
        <taxon>Bacillaceae</taxon>
        <taxon>Neobacillus</taxon>
    </lineage>
</organism>
<name>A0ABT0W805_9BACI</name>
<reference evidence="1 2" key="1">
    <citation type="submission" date="2022-06" db="EMBL/GenBank/DDBJ databases">
        <authorList>
            <person name="Jeon C.O."/>
        </authorList>
    </citation>
    <scope>NUCLEOTIDE SEQUENCE [LARGE SCALE GENOMIC DNA]</scope>
    <source>
        <strain evidence="1 2">KCTC 13943</strain>
    </source>
</reference>
<gene>
    <name evidence="1" type="ORF">NDK43_07075</name>
</gene>
<evidence type="ECO:0000313" key="1">
    <source>
        <dbReference type="EMBL" id="MCM2532205.1"/>
    </source>
</evidence>
<evidence type="ECO:0000313" key="2">
    <source>
        <dbReference type="Proteomes" id="UP001523262"/>
    </source>
</evidence>
<sequence length="334" mass="37761">MEDKTKIPLTLAEMCGLWTQYMNDSLAVCVNRYFLEKVEDEEVHPVIEFTLNTAKNNISFMEDLFEKEGFPIPIGFTDQDVNPKAPKLFSDSYVLMYLRHMSILAMQASGGVLGLATRPDVVSFHKNVLNKGVTLQDLARDLMLKQGIYIKPPYISTPETVDFVKKQHFLAGFFGNKRTLTSVEITHLFFNIKTNDLGKSLITGFAQIAQNEEVKQYFVRGKQIAQNHMDTFSDYLTKEDLPVPMSWDSNVSNHTTTVFSDKLMMYHISAMNASGIGNYAMAMAASPRRDIALKYTSLIPEVSMYAEDGAKIMIKNGWLEEPPQADDRDHLING</sequence>
<dbReference type="Gene3D" id="1.20.1260.10">
    <property type="match status" value="2"/>
</dbReference>
<dbReference type="InterPro" id="IPR012347">
    <property type="entry name" value="Ferritin-like"/>
</dbReference>
<dbReference type="InterPro" id="IPR021617">
    <property type="entry name" value="DUF3231"/>
</dbReference>
<proteinExistence type="predicted"/>
<dbReference type="Pfam" id="PF11553">
    <property type="entry name" value="DUF3231"/>
    <property type="match status" value="2"/>
</dbReference>
<accession>A0ABT0W805</accession>
<comment type="caution">
    <text evidence="1">The sequence shown here is derived from an EMBL/GenBank/DDBJ whole genome shotgun (WGS) entry which is preliminary data.</text>
</comment>
<protein>
    <submittedName>
        <fullName evidence="1">DUF3231 family protein</fullName>
    </submittedName>
</protein>
<dbReference type="Proteomes" id="UP001523262">
    <property type="component" value="Unassembled WGS sequence"/>
</dbReference>
<dbReference type="EMBL" id="JAMQCR010000001">
    <property type="protein sequence ID" value="MCM2532205.1"/>
    <property type="molecule type" value="Genomic_DNA"/>
</dbReference>